<evidence type="ECO:0000256" key="1">
    <source>
        <dbReference type="SAM" id="MobiDB-lite"/>
    </source>
</evidence>
<feature type="region of interest" description="Disordered" evidence="1">
    <location>
        <begin position="1"/>
        <end position="23"/>
    </location>
</feature>
<reference evidence="2 3" key="1">
    <citation type="submission" date="2017-03" db="EMBL/GenBank/DDBJ databases">
        <title>Whole genome sequences of fourteen strains of Bradyrhizobium canariense and one strain of Bradyrhizobium japonicum isolated from Lupinus (Papilionoideae: Genisteae) species in Algeria.</title>
        <authorList>
            <person name="Crovadore J."/>
            <person name="Chekireb D."/>
            <person name="Brachmann A."/>
            <person name="Chablais R."/>
            <person name="Cochard B."/>
            <person name="Lefort F."/>
        </authorList>
    </citation>
    <scope>NUCLEOTIDE SEQUENCE [LARGE SCALE GENOMIC DNA]</scope>
    <source>
        <strain evidence="2 3">UBMA195</strain>
    </source>
</reference>
<organism evidence="2 3">
    <name type="scientific">Bradyrhizobium canariense</name>
    <dbReference type="NCBI Taxonomy" id="255045"/>
    <lineage>
        <taxon>Bacteria</taxon>
        <taxon>Pseudomonadati</taxon>
        <taxon>Pseudomonadota</taxon>
        <taxon>Alphaproteobacteria</taxon>
        <taxon>Hyphomicrobiales</taxon>
        <taxon>Nitrobacteraceae</taxon>
        <taxon>Bradyrhizobium</taxon>
    </lineage>
</organism>
<evidence type="ECO:0000313" key="3">
    <source>
        <dbReference type="Proteomes" id="UP000193553"/>
    </source>
</evidence>
<name>A0A1X3HF11_9BRAD</name>
<sequence>MARLRPCRQSPRSRCEMQHPVSAPSGVTAPTYADRIGFAQLTRRAFEGGDLHPLRERLLARIEEGTAEAGEGLDLSLIAQLLGEKEAGLVIQTEVLSFHQLFRTPCAAPKPRLRVLALAADIDMGGNTPIDFLLEDSDIELLTLYVVKGVGLPETLPEHDVAIVIASDSEECREALALIEKAAPHWPRPLLNRPDLIGNLDRDKLYRLLAGVPGLDIPVTAPTTRAQLSDLSQGRIVCEEITGELRFPMIVRPRGTHAGVGLAKLDDAGALAAYLAERQEQDFFVARFVDYASPDGLYRKYRLAMVDGKAYACHMAIADRWDIWYLNAFMAFSEEKRAEEAVFMLDFDHAFAARHKIALDEMSRRVGLDYFIVDCAENQNRELLVFEADNTAVVHNMDPPAVFPYKPPQMRKIFAAFTAMLSRHAQAREESAA</sequence>
<gene>
    <name evidence="2" type="ORF">BSZ18_01050</name>
</gene>
<dbReference type="EMBL" id="NAFI01000117">
    <property type="protein sequence ID" value="OSJ19042.1"/>
    <property type="molecule type" value="Genomic_DNA"/>
</dbReference>
<dbReference type="Proteomes" id="UP000193553">
    <property type="component" value="Unassembled WGS sequence"/>
</dbReference>
<accession>A0A1X3HF11</accession>
<evidence type="ECO:0008006" key="4">
    <source>
        <dbReference type="Google" id="ProtNLM"/>
    </source>
</evidence>
<protein>
    <recommendedName>
        <fullName evidence="4">ATP-grasp domain-containing protein</fullName>
    </recommendedName>
</protein>
<dbReference type="AlphaFoldDB" id="A0A1X3HF11"/>
<evidence type="ECO:0000313" key="2">
    <source>
        <dbReference type="EMBL" id="OSJ19042.1"/>
    </source>
</evidence>
<comment type="caution">
    <text evidence="2">The sequence shown here is derived from an EMBL/GenBank/DDBJ whole genome shotgun (WGS) entry which is preliminary data.</text>
</comment>
<dbReference type="SUPFAM" id="SSF56059">
    <property type="entry name" value="Glutathione synthetase ATP-binding domain-like"/>
    <property type="match status" value="1"/>
</dbReference>
<proteinExistence type="predicted"/>
<dbReference type="OrthoDB" id="460582at2"/>